<feature type="domain" description="PAC" evidence="9">
    <location>
        <begin position="441"/>
        <end position="492"/>
    </location>
</feature>
<evidence type="ECO:0000259" key="9">
    <source>
        <dbReference type="PROSITE" id="PS50113"/>
    </source>
</evidence>
<dbReference type="SUPFAM" id="SSF47384">
    <property type="entry name" value="Homodimeric domain of signal transducing histidine kinase"/>
    <property type="match status" value="1"/>
</dbReference>
<dbReference type="InterPro" id="IPR035965">
    <property type="entry name" value="PAS-like_dom_sf"/>
</dbReference>
<evidence type="ECO:0000313" key="10">
    <source>
        <dbReference type="EMBL" id="REH02026.1"/>
    </source>
</evidence>
<proteinExistence type="predicted"/>
<dbReference type="PROSITE" id="PS50109">
    <property type="entry name" value="HIS_KIN"/>
    <property type="match status" value="1"/>
</dbReference>
<dbReference type="PROSITE" id="PS50113">
    <property type="entry name" value="PAC"/>
    <property type="match status" value="1"/>
</dbReference>
<organism evidence="10 11">
    <name type="scientific">Flavobacterium aquicola</name>
    <dbReference type="NCBI Taxonomy" id="1682742"/>
    <lineage>
        <taxon>Bacteria</taxon>
        <taxon>Pseudomonadati</taxon>
        <taxon>Bacteroidota</taxon>
        <taxon>Flavobacteriia</taxon>
        <taxon>Flavobacteriales</taxon>
        <taxon>Flavobacteriaceae</taxon>
        <taxon>Flavobacterium</taxon>
    </lineage>
</organism>
<evidence type="ECO:0000256" key="3">
    <source>
        <dbReference type="ARBA" id="ARBA00022553"/>
    </source>
</evidence>
<dbReference type="AlphaFoldDB" id="A0A3E0EV21"/>
<evidence type="ECO:0000259" key="7">
    <source>
        <dbReference type="PROSITE" id="PS50109"/>
    </source>
</evidence>
<dbReference type="InterPro" id="IPR036890">
    <property type="entry name" value="HATPase_C_sf"/>
</dbReference>
<dbReference type="RefSeq" id="WP_115810014.1">
    <property type="nucleotide sequence ID" value="NZ_QUNI01000001.1"/>
</dbReference>
<dbReference type="Gene3D" id="3.30.565.10">
    <property type="entry name" value="Histidine kinase-like ATPase, C-terminal domain"/>
    <property type="match status" value="1"/>
</dbReference>
<dbReference type="InterPro" id="IPR052162">
    <property type="entry name" value="Sensor_kinase/Photoreceptor"/>
</dbReference>
<dbReference type="Pfam" id="PF05227">
    <property type="entry name" value="CHASE3"/>
    <property type="match status" value="1"/>
</dbReference>
<name>A0A3E0EV21_9FLAO</name>
<dbReference type="InterPro" id="IPR000014">
    <property type="entry name" value="PAS"/>
</dbReference>
<comment type="catalytic activity">
    <reaction evidence="1">
        <text>ATP + protein L-histidine = ADP + protein N-phospho-L-histidine.</text>
        <dbReference type="EC" id="2.7.13.3"/>
    </reaction>
</comment>
<dbReference type="Gene3D" id="1.10.287.130">
    <property type="match status" value="1"/>
</dbReference>
<dbReference type="InterPro" id="IPR003661">
    <property type="entry name" value="HisK_dim/P_dom"/>
</dbReference>
<dbReference type="SUPFAM" id="SSF55874">
    <property type="entry name" value="ATPase domain of HSP90 chaperone/DNA topoisomerase II/histidine kinase"/>
    <property type="match status" value="1"/>
</dbReference>
<dbReference type="SMART" id="SM00387">
    <property type="entry name" value="HATPase_c"/>
    <property type="match status" value="1"/>
</dbReference>
<dbReference type="InterPro" id="IPR005467">
    <property type="entry name" value="His_kinase_dom"/>
</dbReference>
<keyword evidence="6" id="KW-0472">Membrane</keyword>
<dbReference type="PRINTS" id="PR00344">
    <property type="entry name" value="BCTRLSENSOR"/>
</dbReference>
<dbReference type="EC" id="2.7.13.3" evidence="2"/>
<protein>
    <recommendedName>
        <fullName evidence="2">histidine kinase</fullName>
        <ecNumber evidence="2">2.7.13.3</ecNumber>
    </recommendedName>
</protein>
<evidence type="ECO:0000256" key="6">
    <source>
        <dbReference type="SAM" id="Phobius"/>
    </source>
</evidence>
<dbReference type="PROSITE" id="PS50112">
    <property type="entry name" value="PAS"/>
    <property type="match status" value="1"/>
</dbReference>
<gene>
    <name evidence="10" type="ORF">C8P67_101514</name>
</gene>
<dbReference type="SMART" id="SM00086">
    <property type="entry name" value="PAC"/>
    <property type="match status" value="2"/>
</dbReference>
<dbReference type="SMART" id="SM00388">
    <property type="entry name" value="HisKA"/>
    <property type="match status" value="1"/>
</dbReference>
<feature type="transmembrane region" description="Helical" evidence="6">
    <location>
        <begin position="183"/>
        <end position="206"/>
    </location>
</feature>
<dbReference type="PANTHER" id="PTHR43304">
    <property type="entry name" value="PHYTOCHROME-LIKE PROTEIN CPH1"/>
    <property type="match status" value="1"/>
</dbReference>
<evidence type="ECO:0000313" key="11">
    <source>
        <dbReference type="Proteomes" id="UP000257136"/>
    </source>
</evidence>
<dbReference type="InterPro" id="IPR001610">
    <property type="entry name" value="PAC"/>
</dbReference>
<keyword evidence="4" id="KW-0808">Transferase</keyword>
<dbReference type="Gene3D" id="2.10.70.100">
    <property type="match status" value="2"/>
</dbReference>
<keyword evidence="5" id="KW-0418">Kinase</keyword>
<keyword evidence="11" id="KW-1185">Reference proteome</keyword>
<dbReference type="InterPro" id="IPR000700">
    <property type="entry name" value="PAS-assoc_C"/>
</dbReference>
<evidence type="ECO:0000259" key="8">
    <source>
        <dbReference type="PROSITE" id="PS50112"/>
    </source>
</evidence>
<keyword evidence="3" id="KW-0597">Phosphoprotein</keyword>
<dbReference type="InterPro" id="IPR004358">
    <property type="entry name" value="Sig_transdc_His_kin-like_C"/>
</dbReference>
<dbReference type="EMBL" id="QUNI01000001">
    <property type="protein sequence ID" value="REH02026.1"/>
    <property type="molecule type" value="Genomic_DNA"/>
</dbReference>
<dbReference type="CDD" id="cd19410">
    <property type="entry name" value="HK9-like_sensor"/>
    <property type="match status" value="1"/>
</dbReference>
<evidence type="ECO:0000256" key="4">
    <source>
        <dbReference type="ARBA" id="ARBA00022679"/>
    </source>
</evidence>
<dbReference type="InterPro" id="IPR007891">
    <property type="entry name" value="CHASE3"/>
</dbReference>
<dbReference type="InterPro" id="IPR003594">
    <property type="entry name" value="HATPase_dom"/>
</dbReference>
<dbReference type="PANTHER" id="PTHR43304:SF1">
    <property type="entry name" value="PAC DOMAIN-CONTAINING PROTEIN"/>
    <property type="match status" value="1"/>
</dbReference>
<feature type="domain" description="PAS" evidence="8">
    <location>
        <begin position="391"/>
        <end position="438"/>
    </location>
</feature>
<evidence type="ECO:0000256" key="1">
    <source>
        <dbReference type="ARBA" id="ARBA00000085"/>
    </source>
</evidence>
<dbReference type="Gene3D" id="3.30.450.20">
    <property type="entry name" value="PAS domain"/>
    <property type="match status" value="2"/>
</dbReference>
<dbReference type="SUPFAM" id="SSF55785">
    <property type="entry name" value="PYP-like sensor domain (PAS domain)"/>
    <property type="match status" value="2"/>
</dbReference>
<dbReference type="Pfam" id="PF00512">
    <property type="entry name" value="HisKA"/>
    <property type="match status" value="1"/>
</dbReference>
<dbReference type="Proteomes" id="UP000257136">
    <property type="component" value="Unassembled WGS sequence"/>
</dbReference>
<dbReference type="NCBIfam" id="TIGR00229">
    <property type="entry name" value="sensory_box"/>
    <property type="match status" value="1"/>
</dbReference>
<evidence type="ECO:0000256" key="5">
    <source>
        <dbReference type="ARBA" id="ARBA00022777"/>
    </source>
</evidence>
<reference evidence="10 11" key="1">
    <citation type="submission" date="2018-08" db="EMBL/GenBank/DDBJ databases">
        <title>Genomic Encyclopedia of Archaeal and Bacterial Type Strains, Phase II (KMG-II): from individual species to whole genera.</title>
        <authorList>
            <person name="Goeker M."/>
        </authorList>
    </citation>
    <scope>NUCLEOTIDE SEQUENCE [LARGE SCALE GENOMIC DNA]</scope>
    <source>
        <strain evidence="10 11">DSM 100880</strain>
    </source>
</reference>
<keyword evidence="6" id="KW-0812">Transmembrane</keyword>
<dbReference type="OrthoDB" id="9124519at2"/>
<dbReference type="Pfam" id="PF08447">
    <property type="entry name" value="PAS_3"/>
    <property type="match status" value="2"/>
</dbReference>
<dbReference type="Pfam" id="PF02518">
    <property type="entry name" value="HATPase_c"/>
    <property type="match status" value="1"/>
</dbReference>
<feature type="domain" description="Histidine kinase" evidence="7">
    <location>
        <begin position="510"/>
        <end position="737"/>
    </location>
</feature>
<evidence type="ECO:0000256" key="2">
    <source>
        <dbReference type="ARBA" id="ARBA00012438"/>
    </source>
</evidence>
<keyword evidence="6" id="KW-1133">Transmembrane helix</keyword>
<dbReference type="GO" id="GO:0000155">
    <property type="term" value="F:phosphorelay sensor kinase activity"/>
    <property type="evidence" value="ECO:0007669"/>
    <property type="project" value="InterPro"/>
</dbReference>
<sequence length="737" mass="85546">MKYYRYQSSIYHKIIFTVSLFILFFISVLTVKHINNISNSTKLLMHTYEVNLELEHLFSDIKDSENNMRGYIISKDNLYLILYKNDIKSINNSFSILKRLTKNNPEQQKKLESLYKTINKRYDYISKYSNSNQNVDLLKDYDFKKDFRESSRLLIDIRIKLNDMVHNEKSNLTIQNSIYDRQIYFTPIITLGILFITLLLLIFTYAQTTKDIEKLQTANVKLNKSHFLSNQAEILSEFGTWEWNLSNNKIIYSDNCYRIFGIEPISAEADQEKITNLIHPEDVAVVDSLFEKFTTEDDVPQSSFRIIKPDGEIRILRSVGKLFIDNLGNKTVLGVTGDITDEHNKNELLKSNYEDLIKINNQLKIFEESSKQAEIIGKYGSWILNFDTSKITFSDNRYRLLGYEPQAFEASIDNLFEYVHPEDKKNVDRAFKKALTTMVLPSINYRIITKDGKIRHFRTTAKSFTDLSGTQSMIGTSRDVTEDYNKSLQLKQRNKELEKHIKELDEFNQVASHDLQEPLRKIQTFISRINEKEKENLTDTGKEYLSRMEMAAKRMRVLIDDLLQYSKANRSEKNLVKTDLNEILNDSLAELSQSIEDKKAIINHTNLPAVNGIAFQMQQLFSNLLSNSLKYSKADTPPIITIDCTEVTAKTETLLNEKSTKKYYKITFTDNGIGFDQEHSKKIFLLFNRLHGKTEYHGTGVGLAICEKIMENHKGFIFASSKINEGATFTVYFPFLS</sequence>
<dbReference type="CDD" id="cd00082">
    <property type="entry name" value="HisKA"/>
    <property type="match status" value="1"/>
</dbReference>
<feature type="transmembrane region" description="Helical" evidence="6">
    <location>
        <begin position="12"/>
        <end position="31"/>
    </location>
</feature>
<dbReference type="InterPro" id="IPR013655">
    <property type="entry name" value="PAS_fold_3"/>
</dbReference>
<comment type="caution">
    <text evidence="10">The sequence shown here is derived from an EMBL/GenBank/DDBJ whole genome shotgun (WGS) entry which is preliminary data.</text>
</comment>
<accession>A0A3E0EV21</accession>
<dbReference type="CDD" id="cd00130">
    <property type="entry name" value="PAS"/>
    <property type="match status" value="2"/>
</dbReference>
<dbReference type="InterPro" id="IPR036097">
    <property type="entry name" value="HisK_dim/P_sf"/>
</dbReference>